<accession>A0A6C0BH04</accession>
<name>A0A6C0BH04_9ZZZZ</name>
<dbReference type="SUPFAM" id="SSF53448">
    <property type="entry name" value="Nucleotide-diphospho-sugar transferases"/>
    <property type="match status" value="1"/>
</dbReference>
<protein>
    <recommendedName>
        <fullName evidence="1">Glycosyltransferase 2-like domain-containing protein</fullName>
    </recommendedName>
</protein>
<sequence length="235" mass="27500">MSRPFVSVIVPTYNRRRFIPHLISNFKAQDYPQELMELVVFDDGTDKVKDLFDASDLKNVRYFEEEEKQNIGMKRNFLNKEAKGDIIICMDDDDYYTTDRVSHVVKMLTANPKYEICGSSEIFMYYTDDKSIWKLGPYAPNHATNGTFAYRRSFLKDHFYDDTVTHAEEASFVKKYSVPMLQLKSTSVMLVMAHSENTFDKKKMRNTPNPFVKKTPMKIKDFIKDSATRTFYESA</sequence>
<dbReference type="EMBL" id="MN739162">
    <property type="protein sequence ID" value="QHS91446.1"/>
    <property type="molecule type" value="Genomic_DNA"/>
</dbReference>
<evidence type="ECO:0000259" key="1">
    <source>
        <dbReference type="Pfam" id="PF00535"/>
    </source>
</evidence>
<dbReference type="Gene3D" id="3.90.550.10">
    <property type="entry name" value="Spore Coat Polysaccharide Biosynthesis Protein SpsA, Chain A"/>
    <property type="match status" value="1"/>
</dbReference>
<dbReference type="PANTHER" id="PTHR22916">
    <property type="entry name" value="GLYCOSYLTRANSFERASE"/>
    <property type="match status" value="1"/>
</dbReference>
<proteinExistence type="predicted"/>
<dbReference type="CDD" id="cd00761">
    <property type="entry name" value="Glyco_tranf_GTA_type"/>
    <property type="match status" value="1"/>
</dbReference>
<organism evidence="2">
    <name type="scientific">viral metagenome</name>
    <dbReference type="NCBI Taxonomy" id="1070528"/>
    <lineage>
        <taxon>unclassified sequences</taxon>
        <taxon>metagenomes</taxon>
        <taxon>organismal metagenomes</taxon>
    </lineage>
</organism>
<dbReference type="InterPro" id="IPR029044">
    <property type="entry name" value="Nucleotide-diphossugar_trans"/>
</dbReference>
<dbReference type="Pfam" id="PF00535">
    <property type="entry name" value="Glycos_transf_2"/>
    <property type="match status" value="1"/>
</dbReference>
<evidence type="ECO:0000313" key="2">
    <source>
        <dbReference type="EMBL" id="QHS91446.1"/>
    </source>
</evidence>
<reference evidence="2" key="1">
    <citation type="journal article" date="2020" name="Nature">
        <title>Giant virus diversity and host interactions through global metagenomics.</title>
        <authorList>
            <person name="Schulz F."/>
            <person name="Roux S."/>
            <person name="Paez-Espino D."/>
            <person name="Jungbluth S."/>
            <person name="Walsh D.A."/>
            <person name="Denef V.J."/>
            <person name="McMahon K.D."/>
            <person name="Konstantinidis K.T."/>
            <person name="Eloe-Fadrosh E.A."/>
            <person name="Kyrpides N.C."/>
            <person name="Woyke T."/>
        </authorList>
    </citation>
    <scope>NUCLEOTIDE SEQUENCE</scope>
    <source>
        <strain evidence="2">GVMAG-M-3300013006-15</strain>
    </source>
</reference>
<dbReference type="AlphaFoldDB" id="A0A6C0BH04"/>
<dbReference type="InterPro" id="IPR001173">
    <property type="entry name" value="Glyco_trans_2-like"/>
</dbReference>
<feature type="domain" description="Glycosyltransferase 2-like" evidence="1">
    <location>
        <begin position="7"/>
        <end position="122"/>
    </location>
</feature>